<dbReference type="EMBL" id="DS178273">
    <property type="protein sequence ID" value="EHS62741.1"/>
    <property type="molecule type" value="Genomic_DNA"/>
</dbReference>
<reference evidence="2" key="1">
    <citation type="journal article" date="2011" name="Proc. Natl. Acad. Sci. U.S.A.">
        <title>Obligate biotrophy features unraveled by the genomic analysis of rust fungi.</title>
        <authorList>
            <person name="Duplessis S."/>
            <person name="Cuomo C.A."/>
            <person name="Lin Y.-C."/>
            <person name="Aerts A."/>
            <person name="Tisserant E."/>
            <person name="Veneault-Fourrey C."/>
            <person name="Joly D.L."/>
            <person name="Hacquard S."/>
            <person name="Amselem J."/>
            <person name="Cantarel B.L."/>
            <person name="Chiu R."/>
            <person name="Coutinho P.M."/>
            <person name="Feau N."/>
            <person name="Field M."/>
            <person name="Frey P."/>
            <person name="Gelhaye E."/>
            <person name="Goldberg J."/>
            <person name="Grabherr M.G."/>
            <person name="Kodira C.D."/>
            <person name="Kohler A."/>
            <person name="Kuees U."/>
            <person name="Lindquist E.A."/>
            <person name="Lucas S.M."/>
            <person name="Mago R."/>
            <person name="Mauceli E."/>
            <person name="Morin E."/>
            <person name="Murat C."/>
            <person name="Pangilinan J.L."/>
            <person name="Park R."/>
            <person name="Pearson M."/>
            <person name="Quesneville H."/>
            <person name="Rouhier N."/>
            <person name="Sakthikumar S."/>
            <person name="Salamov A.A."/>
            <person name="Schmutz J."/>
            <person name="Selles B."/>
            <person name="Shapiro H."/>
            <person name="Tanguay P."/>
            <person name="Tuskan G.A."/>
            <person name="Henrissat B."/>
            <person name="Van de Peer Y."/>
            <person name="Rouze P."/>
            <person name="Ellis J.G."/>
            <person name="Dodds P.N."/>
            <person name="Schein J.E."/>
            <person name="Zhong S."/>
            <person name="Hamelin R.C."/>
            <person name="Grigoriev I.V."/>
            <person name="Szabo L.J."/>
            <person name="Martin F."/>
        </authorList>
    </citation>
    <scope>NUCLEOTIDE SEQUENCE [LARGE SCALE GENOMIC DNA]</scope>
    <source>
        <strain evidence="2">CRL 75-36-700-3 / race SCCL</strain>
    </source>
</reference>
<dbReference type="VEuPathDB" id="FungiDB:PGTG_21207"/>
<organism evidence="1 2">
    <name type="scientific">Puccinia graminis f. sp. tritici (strain CRL 75-36-700-3 / race SCCL)</name>
    <name type="common">Black stem rust fungus</name>
    <dbReference type="NCBI Taxonomy" id="418459"/>
    <lineage>
        <taxon>Eukaryota</taxon>
        <taxon>Fungi</taxon>
        <taxon>Dikarya</taxon>
        <taxon>Basidiomycota</taxon>
        <taxon>Pucciniomycotina</taxon>
        <taxon>Pucciniomycetes</taxon>
        <taxon>Pucciniales</taxon>
        <taxon>Pucciniaceae</taxon>
        <taxon>Puccinia</taxon>
    </lineage>
</organism>
<dbReference type="Proteomes" id="UP000008783">
    <property type="component" value="Unassembled WGS sequence"/>
</dbReference>
<dbReference type="AlphaFoldDB" id="H6QQM3"/>
<gene>
    <name evidence="1" type="ORF">PGTG_21207</name>
</gene>
<dbReference type="RefSeq" id="XP_003890158.1">
    <property type="nucleotide sequence ID" value="XM_003890109.1"/>
</dbReference>
<evidence type="ECO:0000313" key="1">
    <source>
        <dbReference type="EMBL" id="EHS62741.1"/>
    </source>
</evidence>
<name>H6QQM3_PUCGT</name>
<dbReference type="OrthoDB" id="2507073at2759"/>
<proteinExistence type="predicted"/>
<keyword evidence="2" id="KW-1185">Reference proteome</keyword>
<evidence type="ECO:0000313" key="2">
    <source>
        <dbReference type="Proteomes" id="UP000008783"/>
    </source>
</evidence>
<protein>
    <submittedName>
        <fullName evidence="1">Uncharacterized protein</fullName>
    </submittedName>
</protein>
<sequence>MIVEDECGVNLENFYKTLATVSEVSVEQLDTRGDFSQFISNFRALQSKATHITLRNDLIKHHWDLKGRSDL</sequence>
<dbReference type="HOGENOM" id="CLU_198504_0_0_1"/>
<dbReference type="GeneID" id="13541399"/>
<dbReference type="eggNOG" id="ENOG502QR5Z">
    <property type="taxonomic scope" value="Eukaryota"/>
</dbReference>
<dbReference type="InParanoid" id="H6QQM3"/>
<accession>H6QQM3</accession>
<dbReference type="KEGG" id="pgr:PGTG_21207"/>